<evidence type="ECO:0000313" key="4">
    <source>
        <dbReference type="Proteomes" id="UP001054892"/>
    </source>
</evidence>
<evidence type="ECO:0000313" key="2">
    <source>
        <dbReference type="EMBL" id="GJN52473.1"/>
    </source>
</evidence>
<dbReference type="EMBL" id="BQKM01000004">
    <property type="protein sequence ID" value="GJN52473.1"/>
    <property type="molecule type" value="Genomic_DNA"/>
</dbReference>
<dbReference type="EMBL" id="AP023189">
    <property type="protein sequence ID" value="BCG27870.1"/>
    <property type="molecule type" value="Genomic_DNA"/>
</dbReference>
<accession>A0A6J4EE06</accession>
<dbReference type="Proteomes" id="UP001054892">
    <property type="component" value="Unassembled WGS sequence"/>
</dbReference>
<evidence type="ECO:0000313" key="1">
    <source>
        <dbReference type="EMBL" id="BCG27870.1"/>
    </source>
</evidence>
<dbReference type="KEGG" id="ptw:TUM18999_60610"/>
<reference evidence="1 3" key="1">
    <citation type="submission" date="2020-05" db="EMBL/GenBank/DDBJ databases">
        <title>Characterization of novel class B3 metallo-beta-lactamase from novel Pseudomonas species.</title>
        <authorList>
            <person name="Yamada K."/>
            <person name="Aoki K."/>
            <person name="Ishii Y."/>
        </authorList>
    </citation>
    <scope>NUCLEOTIDE SEQUENCE [LARGE SCALE GENOMIC DNA]</scope>
    <source>
        <strain evidence="1 3">TUM18999</strain>
        <strain evidence="2 4">TUM20286</strain>
    </source>
</reference>
<sequence length="230" mass="25787">MISPSPSAARGALLASLLLGLTGCGGLTGKGYLFTRDSQPLQLSDEAQLRQGHIELEFDPDPMWSADLRLHNERSDFSVSVPSSAYQGRSFFLASRESGLRYDIQARWRESKEDKVERDSSESCAAPGFCSKTVRRLKCAGKTYRSGTDRYEKHLGDEGCQEVLVTENGNFPDCPGTRSVRNRYQIYRLLVSLEFTEPTNKRQPLAEFDGESQRKERLLETVAQGACRTY</sequence>
<protein>
    <submittedName>
        <fullName evidence="1">Uncharacterized protein</fullName>
    </submittedName>
</protein>
<evidence type="ECO:0000313" key="3">
    <source>
        <dbReference type="Proteomes" id="UP000509383"/>
    </source>
</evidence>
<dbReference type="Proteomes" id="UP000509383">
    <property type="component" value="Chromosome"/>
</dbReference>
<dbReference type="AlphaFoldDB" id="A0A6J4EE06"/>
<keyword evidence="4" id="KW-1185">Reference proteome</keyword>
<organism evidence="1 3">
    <name type="scientific">Pseudomonas tohonis</name>
    <dbReference type="NCBI Taxonomy" id="2725477"/>
    <lineage>
        <taxon>Bacteria</taxon>
        <taxon>Pseudomonadati</taxon>
        <taxon>Pseudomonadota</taxon>
        <taxon>Gammaproteobacteria</taxon>
        <taxon>Pseudomonadales</taxon>
        <taxon>Pseudomonadaceae</taxon>
        <taxon>Pseudomonas</taxon>
    </lineage>
</organism>
<name>A0A6J4EE06_9PSED</name>
<dbReference type="RefSeq" id="WP_173178180.1">
    <property type="nucleotide sequence ID" value="NZ_AP023189.1"/>
</dbReference>
<gene>
    <name evidence="1" type="ORF">TUM18999_60610</name>
    <name evidence="2" type="ORF">TUM20286_22250</name>
</gene>
<proteinExistence type="predicted"/>